<feature type="transmembrane region" description="Helical" evidence="1">
    <location>
        <begin position="130"/>
        <end position="151"/>
    </location>
</feature>
<dbReference type="InterPro" id="IPR045340">
    <property type="entry name" value="DUF6533"/>
</dbReference>
<evidence type="ECO:0000259" key="2">
    <source>
        <dbReference type="Pfam" id="PF20151"/>
    </source>
</evidence>
<dbReference type="Proteomes" id="UP000054270">
    <property type="component" value="Unassembled WGS sequence"/>
</dbReference>
<dbReference type="OrthoDB" id="3044561at2759"/>
<accession>A0A0D2NC69</accession>
<keyword evidence="1" id="KW-0472">Membrane</keyword>
<feature type="domain" description="DUF6533" evidence="2">
    <location>
        <begin position="20"/>
        <end position="71"/>
    </location>
</feature>
<keyword evidence="1" id="KW-0812">Transmembrane</keyword>
<gene>
    <name evidence="3" type="ORF">HYPSUDRAFT_461693</name>
</gene>
<keyword evidence="1" id="KW-1133">Transmembrane helix</keyword>
<feature type="transmembrane region" description="Helical" evidence="1">
    <location>
        <begin position="20"/>
        <end position="37"/>
    </location>
</feature>
<feature type="transmembrane region" description="Helical" evidence="1">
    <location>
        <begin position="171"/>
        <end position="191"/>
    </location>
</feature>
<name>A0A0D2NC69_HYPSF</name>
<proteinExistence type="predicted"/>
<evidence type="ECO:0000256" key="1">
    <source>
        <dbReference type="SAM" id="Phobius"/>
    </source>
</evidence>
<feature type="transmembrane region" description="Helical" evidence="1">
    <location>
        <begin position="97"/>
        <end position="118"/>
    </location>
</feature>
<dbReference type="Pfam" id="PF20151">
    <property type="entry name" value="DUF6533"/>
    <property type="match status" value="1"/>
</dbReference>
<reference evidence="4" key="1">
    <citation type="submission" date="2014-04" db="EMBL/GenBank/DDBJ databases">
        <title>Evolutionary Origins and Diversification of the Mycorrhizal Mutualists.</title>
        <authorList>
            <consortium name="DOE Joint Genome Institute"/>
            <consortium name="Mycorrhizal Genomics Consortium"/>
            <person name="Kohler A."/>
            <person name="Kuo A."/>
            <person name="Nagy L.G."/>
            <person name="Floudas D."/>
            <person name="Copeland A."/>
            <person name="Barry K.W."/>
            <person name="Cichocki N."/>
            <person name="Veneault-Fourrey C."/>
            <person name="LaButti K."/>
            <person name="Lindquist E.A."/>
            <person name="Lipzen A."/>
            <person name="Lundell T."/>
            <person name="Morin E."/>
            <person name="Murat C."/>
            <person name="Riley R."/>
            <person name="Ohm R."/>
            <person name="Sun H."/>
            <person name="Tunlid A."/>
            <person name="Henrissat B."/>
            <person name="Grigoriev I.V."/>
            <person name="Hibbett D.S."/>
            <person name="Martin F."/>
        </authorList>
    </citation>
    <scope>NUCLEOTIDE SEQUENCE [LARGE SCALE GENOMIC DNA]</scope>
    <source>
        <strain evidence="4">FD-334 SS-4</strain>
    </source>
</reference>
<evidence type="ECO:0000313" key="4">
    <source>
        <dbReference type="Proteomes" id="UP000054270"/>
    </source>
</evidence>
<dbReference type="OMA" id="IWARYSA"/>
<feature type="transmembrane region" description="Helical" evidence="1">
    <location>
        <begin position="57"/>
        <end position="77"/>
    </location>
</feature>
<sequence>MYSAEEESTLSLSAFSARNYTSLAALVFLILDHLTGCKSEYKYIWRSLIFTRASSSVIGLLYIWARYSALITMIGHYALVRVLLAKGSVPEMQCRTWFLSLFMSMASQMLVLDAILFLRVYALHCKDKKILFLIVPIIAQFTPATVTFWSILRQSTFDYKCDFRNPKQLQFALQGVTVIFAHASLWAASFAKRNIGRGPCVALVKMVVHEGLWAFVLLLAIVSGVVSPSFVLRSANPFIIFV</sequence>
<dbReference type="AlphaFoldDB" id="A0A0D2NC69"/>
<keyword evidence="4" id="KW-1185">Reference proteome</keyword>
<dbReference type="EMBL" id="KN817692">
    <property type="protein sequence ID" value="KJA14156.1"/>
    <property type="molecule type" value="Genomic_DNA"/>
</dbReference>
<protein>
    <recommendedName>
        <fullName evidence="2">DUF6533 domain-containing protein</fullName>
    </recommendedName>
</protein>
<evidence type="ECO:0000313" key="3">
    <source>
        <dbReference type="EMBL" id="KJA14156.1"/>
    </source>
</evidence>
<feature type="transmembrane region" description="Helical" evidence="1">
    <location>
        <begin position="212"/>
        <end position="232"/>
    </location>
</feature>
<organism evidence="3 4">
    <name type="scientific">Hypholoma sublateritium (strain FD-334 SS-4)</name>
    <dbReference type="NCBI Taxonomy" id="945553"/>
    <lineage>
        <taxon>Eukaryota</taxon>
        <taxon>Fungi</taxon>
        <taxon>Dikarya</taxon>
        <taxon>Basidiomycota</taxon>
        <taxon>Agaricomycotina</taxon>
        <taxon>Agaricomycetes</taxon>
        <taxon>Agaricomycetidae</taxon>
        <taxon>Agaricales</taxon>
        <taxon>Agaricineae</taxon>
        <taxon>Strophariaceae</taxon>
        <taxon>Hypholoma</taxon>
    </lineage>
</organism>